<reference evidence="1 2" key="1">
    <citation type="submission" date="2016-11" db="EMBL/GenBank/DDBJ databases">
        <authorList>
            <person name="Jaros S."/>
            <person name="Januszkiewicz K."/>
            <person name="Wedrychowicz H."/>
        </authorList>
    </citation>
    <scope>NUCLEOTIDE SEQUENCE [LARGE SCALE GENOMIC DNA]</scope>
    <source>
        <strain evidence="1 2">DSM 22807</strain>
    </source>
</reference>
<dbReference type="STRING" id="683124.SAMN05444337_1742"/>
<dbReference type="AlphaFoldDB" id="A0A1M6I2T3"/>
<sequence>MGIPFLLDTNFFIEAYRVSYPFDVVPSFWIKVKELAEQGKIISIDKVKKELLQNKDELSDWIIDNLPEVFFKDTSSVVPNYAKLTGWVYSKSGQYSQPAISEFLDADEADAWLIAYGMTYGNQIVTHETSNPNSRKRVMLPDAANPFDVTCIKTIDLFRALAVKI</sequence>
<evidence type="ECO:0008006" key="3">
    <source>
        <dbReference type="Google" id="ProtNLM"/>
    </source>
</evidence>
<evidence type="ECO:0000313" key="2">
    <source>
        <dbReference type="Proteomes" id="UP000184232"/>
    </source>
</evidence>
<evidence type="ECO:0000313" key="1">
    <source>
        <dbReference type="EMBL" id="SHJ28725.1"/>
    </source>
</evidence>
<dbReference type="RefSeq" id="WP_072784030.1">
    <property type="nucleotide sequence ID" value="NZ_CP045292.1"/>
</dbReference>
<dbReference type="OrthoDB" id="3231195at2"/>
<protein>
    <recommendedName>
        <fullName evidence="3">PIN domain-containing protein</fullName>
    </recommendedName>
</protein>
<proteinExistence type="predicted"/>
<dbReference type="EMBL" id="FQZH01000002">
    <property type="protein sequence ID" value="SHJ28725.1"/>
    <property type="molecule type" value="Genomic_DNA"/>
</dbReference>
<organism evidence="1 2">
    <name type="scientific">Flavobacterium haoranii</name>
    <dbReference type="NCBI Taxonomy" id="683124"/>
    <lineage>
        <taxon>Bacteria</taxon>
        <taxon>Pseudomonadati</taxon>
        <taxon>Bacteroidota</taxon>
        <taxon>Flavobacteriia</taxon>
        <taxon>Flavobacteriales</taxon>
        <taxon>Flavobacteriaceae</taxon>
        <taxon>Flavobacterium</taxon>
    </lineage>
</organism>
<dbReference type="Pfam" id="PF14367">
    <property type="entry name" value="DUF4411"/>
    <property type="match status" value="1"/>
</dbReference>
<name>A0A1M6I2T3_9FLAO</name>
<keyword evidence="2" id="KW-1185">Reference proteome</keyword>
<dbReference type="Proteomes" id="UP000184232">
    <property type="component" value="Unassembled WGS sequence"/>
</dbReference>
<dbReference type="InterPro" id="IPR016541">
    <property type="entry name" value="UCP008505"/>
</dbReference>
<gene>
    <name evidence="1" type="ORF">SAMN05444337_1742</name>
</gene>
<accession>A0A1M6I2T3</accession>